<dbReference type="SUPFAM" id="SSF56281">
    <property type="entry name" value="Metallo-hydrolase/oxidoreductase"/>
    <property type="match status" value="1"/>
</dbReference>
<name>A0A1C7IGR8_9FIRM</name>
<gene>
    <name evidence="2" type="ORF">A4V09_22420</name>
</gene>
<evidence type="ECO:0000313" key="2">
    <source>
        <dbReference type="EMBL" id="ANU78258.2"/>
    </source>
</evidence>
<feature type="domain" description="Metallo-beta-lactamase" evidence="1">
    <location>
        <begin position="40"/>
        <end position="218"/>
    </location>
</feature>
<reference evidence="2" key="1">
    <citation type="submission" date="2017-04" db="EMBL/GenBank/DDBJ databases">
        <title>Complete Genome Sequences of Twelve Strains of a Stable Defined Moderately Diverse Mouse Microbiota 2 (sDMDMm2).</title>
        <authorList>
            <person name="Uchimura Y."/>
            <person name="Wyss M."/>
            <person name="Brugiroux S."/>
            <person name="Limenitakis J.P."/>
            <person name="Stecher B."/>
            <person name="McCoy K.D."/>
            <person name="Macpherson A.J."/>
        </authorList>
    </citation>
    <scope>NUCLEOTIDE SEQUENCE</scope>
    <source>
        <strain evidence="2">YL58</strain>
    </source>
</reference>
<accession>A0A1C7IGR8</accession>
<sequence length="281" mass="32291">MAAMKIKYLGTAAAEGIPALFCNCPLCTYAREHRKREVRTRSQALIDEKLLIDFPADSYKHALENKIDLSAVSHLLITHSHDDHFYPMDLFMRHPEYGKKWGAEQLHIYGNSAVIRLLKEMAERFSVEDIWKYIIPLEIKPFDELEIENYKITALPARHMQTEDALLFLIEKENTAFLYGNDTGIPDEKFWEGLRGKKLTGASMDCTMGKGKSFYHGHMGFGDILELKERMEKEGVADQETAWVVTHFSHNGGWTYERMTEDLKDTVFQAAFDGMCIEIGK</sequence>
<dbReference type="InterPro" id="IPR001279">
    <property type="entry name" value="Metallo-B-lactamas"/>
</dbReference>
<dbReference type="KEGG" id="byl:A4V09_22420"/>
<dbReference type="Gene3D" id="3.60.15.10">
    <property type="entry name" value="Ribonuclease Z/Hydroxyacylglutathione hydrolase-like"/>
    <property type="match status" value="1"/>
</dbReference>
<dbReference type="Pfam" id="PF23023">
    <property type="entry name" value="Anti-Pycsar_Apyc1"/>
    <property type="match status" value="1"/>
</dbReference>
<evidence type="ECO:0000259" key="1">
    <source>
        <dbReference type="SMART" id="SM00849"/>
    </source>
</evidence>
<keyword evidence="3" id="KW-1185">Reference proteome</keyword>
<evidence type="ECO:0000313" key="3">
    <source>
        <dbReference type="Proteomes" id="UP000092574"/>
    </source>
</evidence>
<dbReference type="OrthoDB" id="9781189at2"/>
<protein>
    <recommendedName>
        <fullName evidence="1">Metallo-beta-lactamase domain-containing protein</fullName>
    </recommendedName>
</protein>
<dbReference type="Proteomes" id="UP000092574">
    <property type="component" value="Chromosome"/>
</dbReference>
<dbReference type="AlphaFoldDB" id="A0A1C7IGR8"/>
<dbReference type="EMBL" id="CP015405">
    <property type="protein sequence ID" value="ANU78258.2"/>
    <property type="molecule type" value="Genomic_DNA"/>
</dbReference>
<dbReference type="PANTHER" id="PTHR42663:SF6">
    <property type="entry name" value="HYDROLASE C777.06C-RELATED"/>
    <property type="match status" value="1"/>
</dbReference>
<organism evidence="2 3">
    <name type="scientific">Blautia pseudococcoides</name>
    <dbReference type="NCBI Taxonomy" id="1796616"/>
    <lineage>
        <taxon>Bacteria</taxon>
        <taxon>Bacillati</taxon>
        <taxon>Bacillota</taxon>
        <taxon>Clostridia</taxon>
        <taxon>Lachnospirales</taxon>
        <taxon>Lachnospiraceae</taxon>
        <taxon>Blautia</taxon>
    </lineage>
</organism>
<dbReference type="PANTHER" id="PTHR42663">
    <property type="entry name" value="HYDROLASE C777.06C-RELATED-RELATED"/>
    <property type="match status" value="1"/>
</dbReference>
<dbReference type="InterPro" id="IPR036866">
    <property type="entry name" value="RibonucZ/Hydroxyglut_hydro"/>
</dbReference>
<dbReference type="SMART" id="SM00849">
    <property type="entry name" value="Lactamase_B"/>
    <property type="match status" value="1"/>
</dbReference>
<proteinExistence type="predicted"/>